<sequence>MAERLQFLSAVVSLLILHRSFADESSGILDACKEICERSYPLHTYPKEEPSLACKQGCRLSVIAQLRTGLYSSKSENYTQVCITGCQESYEDNESRYACVVGCKSQDPIPSPESYLEDTMPDQWSFRTYMVYVYPVMDMSKYCHGFMNRVGYYYRMSTSYYYSNGDGDSVIVEINEQPREFIRIQKFDDVDFEESDEPQESSYSDDSDDSYSGAVVHKGHQWLQCVSQRSGLPFWLLTSTLFLSIFFLLWLCCATATTAPREKGKAAVVGELLFLDEDSLLEKLPLVKTDEKDDAGPLPLKVHIDATTL</sequence>
<dbReference type="PANTHER" id="PTHR28652:SF2">
    <property type="entry name" value="TRANSMEMBRANE PROTEIN 59-LIKE PROTEIN"/>
    <property type="match status" value="1"/>
</dbReference>
<protein>
    <submittedName>
        <fullName evidence="11">Transmembrane protein 59</fullName>
    </submittedName>
</protein>
<dbReference type="Pfam" id="PF12280">
    <property type="entry name" value="BSMAP"/>
    <property type="match status" value="1"/>
</dbReference>
<keyword evidence="3 9" id="KW-0812">Transmembrane</keyword>
<evidence type="ECO:0000256" key="1">
    <source>
        <dbReference type="ARBA" id="ARBA00004614"/>
    </source>
</evidence>
<evidence type="ECO:0000256" key="7">
    <source>
        <dbReference type="ARBA" id="ARBA00023136"/>
    </source>
</evidence>
<proteinExistence type="inferred from homology"/>
<keyword evidence="4 10" id="KW-0732">Signal</keyword>
<evidence type="ECO:0000256" key="6">
    <source>
        <dbReference type="ARBA" id="ARBA00023034"/>
    </source>
</evidence>
<evidence type="ECO:0000313" key="12">
    <source>
        <dbReference type="Proteomes" id="UP001163046"/>
    </source>
</evidence>
<comment type="caution">
    <text evidence="11">The sequence shown here is derived from an EMBL/GenBank/DDBJ whole genome shotgun (WGS) entry which is preliminary data.</text>
</comment>
<evidence type="ECO:0000256" key="2">
    <source>
        <dbReference type="ARBA" id="ARBA00009643"/>
    </source>
</evidence>
<keyword evidence="5 9" id="KW-1133">Transmembrane helix</keyword>
<keyword evidence="6" id="KW-0333">Golgi apparatus</keyword>
<feature type="transmembrane region" description="Helical" evidence="9">
    <location>
        <begin position="234"/>
        <end position="256"/>
    </location>
</feature>
<dbReference type="OrthoDB" id="6371519at2759"/>
<keyword evidence="8" id="KW-0325">Glycoprotein</keyword>
<evidence type="ECO:0000256" key="9">
    <source>
        <dbReference type="SAM" id="Phobius"/>
    </source>
</evidence>
<dbReference type="GO" id="GO:0000139">
    <property type="term" value="C:Golgi membrane"/>
    <property type="evidence" value="ECO:0007669"/>
    <property type="project" value="UniProtKB-SubCell"/>
</dbReference>
<dbReference type="EMBL" id="MU825876">
    <property type="protein sequence ID" value="KAJ7386376.1"/>
    <property type="molecule type" value="Genomic_DNA"/>
</dbReference>
<evidence type="ECO:0000256" key="4">
    <source>
        <dbReference type="ARBA" id="ARBA00022729"/>
    </source>
</evidence>
<name>A0A9W9ZRB8_9CNID</name>
<dbReference type="AlphaFoldDB" id="A0A9W9ZRB8"/>
<evidence type="ECO:0000256" key="8">
    <source>
        <dbReference type="ARBA" id="ARBA00023180"/>
    </source>
</evidence>
<comment type="subcellular location">
    <subcellularLocation>
        <location evidence="1">Golgi apparatus membrane</location>
        <topology evidence="1">Single-pass type I membrane protein</topology>
    </subcellularLocation>
</comment>
<reference evidence="11" key="1">
    <citation type="submission" date="2023-01" db="EMBL/GenBank/DDBJ databases">
        <title>Genome assembly of the deep-sea coral Lophelia pertusa.</title>
        <authorList>
            <person name="Herrera S."/>
            <person name="Cordes E."/>
        </authorList>
    </citation>
    <scope>NUCLEOTIDE SEQUENCE</scope>
    <source>
        <strain evidence="11">USNM1676648</strain>
        <tissue evidence="11">Polyp</tissue>
    </source>
</reference>
<keyword evidence="12" id="KW-1185">Reference proteome</keyword>
<comment type="similarity">
    <text evidence="2">Belongs to the TMEM59 family.</text>
</comment>
<dbReference type="PANTHER" id="PTHR28652">
    <property type="entry name" value="TRANSMEMBRANE PROTEIN 59-LIKE PROTEIN"/>
    <property type="match status" value="1"/>
</dbReference>
<keyword evidence="7 9" id="KW-0472">Membrane</keyword>
<accession>A0A9W9ZRB8</accession>
<evidence type="ECO:0000256" key="5">
    <source>
        <dbReference type="ARBA" id="ARBA00022989"/>
    </source>
</evidence>
<evidence type="ECO:0000256" key="3">
    <source>
        <dbReference type="ARBA" id="ARBA00022692"/>
    </source>
</evidence>
<feature type="chain" id="PRO_5040822545" evidence="10">
    <location>
        <begin position="23"/>
        <end position="309"/>
    </location>
</feature>
<feature type="signal peptide" evidence="10">
    <location>
        <begin position="1"/>
        <end position="22"/>
    </location>
</feature>
<evidence type="ECO:0000256" key="10">
    <source>
        <dbReference type="SAM" id="SignalP"/>
    </source>
</evidence>
<dbReference type="InterPro" id="IPR022065">
    <property type="entry name" value="Uncharacterised_TMEM59"/>
</dbReference>
<evidence type="ECO:0000313" key="11">
    <source>
        <dbReference type="EMBL" id="KAJ7386376.1"/>
    </source>
</evidence>
<organism evidence="11 12">
    <name type="scientific">Desmophyllum pertusum</name>
    <dbReference type="NCBI Taxonomy" id="174260"/>
    <lineage>
        <taxon>Eukaryota</taxon>
        <taxon>Metazoa</taxon>
        <taxon>Cnidaria</taxon>
        <taxon>Anthozoa</taxon>
        <taxon>Hexacorallia</taxon>
        <taxon>Scleractinia</taxon>
        <taxon>Caryophylliina</taxon>
        <taxon>Caryophylliidae</taxon>
        <taxon>Desmophyllum</taxon>
    </lineage>
</organism>
<gene>
    <name evidence="11" type="primary">TMEM59</name>
    <name evidence="11" type="ORF">OS493_008499</name>
</gene>
<dbReference type="Proteomes" id="UP001163046">
    <property type="component" value="Unassembled WGS sequence"/>
</dbReference>